<proteinExistence type="inferred from homology"/>
<evidence type="ECO:0000256" key="5">
    <source>
        <dbReference type="ARBA" id="ARBA00022723"/>
    </source>
</evidence>
<dbReference type="InterPro" id="IPR031691">
    <property type="entry name" value="LIAS_N"/>
</dbReference>
<dbReference type="NCBIfam" id="NF009544">
    <property type="entry name" value="PRK12928.1"/>
    <property type="match status" value="1"/>
</dbReference>
<dbReference type="RefSeq" id="WP_130606965.1">
    <property type="nucleotide sequence ID" value="NZ_AP019368.1"/>
</dbReference>
<dbReference type="NCBIfam" id="TIGR00510">
    <property type="entry name" value="lipA"/>
    <property type="match status" value="1"/>
</dbReference>
<evidence type="ECO:0000256" key="1">
    <source>
        <dbReference type="ARBA" id="ARBA00022485"/>
    </source>
</evidence>
<dbReference type="InterPro" id="IPR007197">
    <property type="entry name" value="rSAM"/>
</dbReference>
<dbReference type="OrthoDB" id="9787898at2"/>
<dbReference type="KEGG" id="sbf:JCM31447_08910"/>
<keyword evidence="2 9" id="KW-0963">Cytoplasm</keyword>
<protein>
    <recommendedName>
        <fullName evidence="9">Lipoyl synthase</fullName>
        <ecNumber evidence="9">2.8.1.8</ecNumber>
    </recommendedName>
    <alternativeName>
        <fullName evidence="9">Lip-syn</fullName>
        <shortName evidence="9">LS</shortName>
    </alternativeName>
    <alternativeName>
        <fullName evidence="9">Lipoate synthase</fullName>
    </alternativeName>
    <alternativeName>
        <fullName evidence="9">Lipoic acid synthase</fullName>
    </alternativeName>
    <alternativeName>
        <fullName evidence="9">Sulfur insertion protein LipA</fullName>
    </alternativeName>
</protein>
<feature type="binding site" evidence="9">
    <location>
        <position position="78"/>
    </location>
    <ligand>
        <name>[4Fe-4S] cluster</name>
        <dbReference type="ChEBI" id="CHEBI:49883"/>
        <label>1</label>
    </ligand>
</feature>
<dbReference type="Gene3D" id="3.20.20.70">
    <property type="entry name" value="Aldolase class I"/>
    <property type="match status" value="1"/>
</dbReference>
<dbReference type="SFLD" id="SFLDG01058">
    <property type="entry name" value="lipoyl_synthase_like"/>
    <property type="match status" value="1"/>
</dbReference>
<dbReference type="Pfam" id="PF04055">
    <property type="entry name" value="Radical_SAM"/>
    <property type="match status" value="1"/>
</dbReference>
<dbReference type="GO" id="GO:0051539">
    <property type="term" value="F:4 iron, 4 sulfur cluster binding"/>
    <property type="evidence" value="ECO:0007669"/>
    <property type="project" value="UniProtKB-UniRule"/>
</dbReference>
<keyword evidence="4 9" id="KW-0949">S-adenosyl-L-methionine</keyword>
<dbReference type="GO" id="GO:0046872">
    <property type="term" value="F:metal ion binding"/>
    <property type="evidence" value="ECO:0007669"/>
    <property type="project" value="UniProtKB-KW"/>
</dbReference>
<dbReference type="Pfam" id="PF16881">
    <property type="entry name" value="LIAS_N"/>
    <property type="match status" value="1"/>
</dbReference>
<dbReference type="PROSITE" id="PS51918">
    <property type="entry name" value="RADICAL_SAM"/>
    <property type="match status" value="1"/>
</dbReference>
<dbReference type="UniPathway" id="UPA00538">
    <property type="reaction ID" value="UER00593"/>
</dbReference>
<organism evidence="11 12">
    <name type="scientific">Fluviispira sanaruensis</name>
    <dbReference type="NCBI Taxonomy" id="2493639"/>
    <lineage>
        <taxon>Bacteria</taxon>
        <taxon>Pseudomonadati</taxon>
        <taxon>Bdellovibrionota</taxon>
        <taxon>Oligoflexia</taxon>
        <taxon>Silvanigrellales</taxon>
        <taxon>Silvanigrellaceae</taxon>
        <taxon>Fluviispira</taxon>
    </lineage>
</organism>
<feature type="domain" description="Radical SAM core" evidence="10">
    <location>
        <begin position="90"/>
        <end position="311"/>
    </location>
</feature>
<feature type="binding site" evidence="9">
    <location>
        <position position="89"/>
    </location>
    <ligand>
        <name>[4Fe-4S] cluster</name>
        <dbReference type="ChEBI" id="CHEBI:49883"/>
        <label>1</label>
    </ligand>
</feature>
<keyword evidence="6 9" id="KW-0408">Iron</keyword>
<keyword evidence="3 9" id="KW-0808">Transferase</keyword>
<dbReference type="CDD" id="cd01335">
    <property type="entry name" value="Radical_SAM"/>
    <property type="match status" value="1"/>
</dbReference>
<feature type="binding site" evidence="9">
    <location>
        <position position="108"/>
    </location>
    <ligand>
        <name>[4Fe-4S] cluster</name>
        <dbReference type="ChEBI" id="CHEBI:49883"/>
        <label>2</label>
        <note>4Fe-4S-S-AdoMet</note>
    </ligand>
</feature>
<evidence type="ECO:0000256" key="6">
    <source>
        <dbReference type="ARBA" id="ARBA00023004"/>
    </source>
</evidence>
<keyword evidence="7 9" id="KW-0411">Iron-sulfur</keyword>
<dbReference type="InterPro" id="IPR058240">
    <property type="entry name" value="rSAM_sf"/>
</dbReference>
<dbReference type="InterPro" id="IPR003698">
    <property type="entry name" value="Lipoyl_synth"/>
</dbReference>
<dbReference type="HAMAP" id="MF_00206">
    <property type="entry name" value="Lipoyl_synth"/>
    <property type="match status" value="1"/>
</dbReference>
<evidence type="ECO:0000256" key="3">
    <source>
        <dbReference type="ARBA" id="ARBA00022679"/>
    </source>
</evidence>
<evidence type="ECO:0000256" key="9">
    <source>
        <dbReference type="HAMAP-Rule" id="MF_00206"/>
    </source>
</evidence>
<evidence type="ECO:0000313" key="12">
    <source>
        <dbReference type="Proteomes" id="UP000291236"/>
    </source>
</evidence>
<keyword evidence="5 9" id="KW-0479">Metal-binding</keyword>
<keyword evidence="12" id="KW-1185">Reference proteome</keyword>
<dbReference type="SUPFAM" id="SSF102114">
    <property type="entry name" value="Radical SAM enzymes"/>
    <property type="match status" value="1"/>
</dbReference>
<dbReference type="GO" id="GO:0005737">
    <property type="term" value="C:cytoplasm"/>
    <property type="evidence" value="ECO:0007669"/>
    <property type="project" value="UniProtKB-SubCell"/>
</dbReference>
<dbReference type="EC" id="2.8.1.8" evidence="9"/>
<dbReference type="SFLD" id="SFLDF00271">
    <property type="entry name" value="lipoyl_synthase"/>
    <property type="match status" value="1"/>
</dbReference>
<feature type="binding site" evidence="9">
    <location>
        <position position="83"/>
    </location>
    <ligand>
        <name>[4Fe-4S] cluster</name>
        <dbReference type="ChEBI" id="CHEBI:49883"/>
        <label>1</label>
    </ligand>
</feature>
<dbReference type="GO" id="GO:0009249">
    <property type="term" value="P:protein lipoylation"/>
    <property type="evidence" value="ECO:0007669"/>
    <property type="project" value="UniProtKB-UniRule"/>
</dbReference>
<dbReference type="InterPro" id="IPR006638">
    <property type="entry name" value="Elp3/MiaA/NifB-like_rSAM"/>
</dbReference>
<comment type="similarity">
    <text evidence="9">Belongs to the radical SAM superfamily. Lipoyl synthase family.</text>
</comment>
<reference evidence="11 12" key="1">
    <citation type="submission" date="2018-12" db="EMBL/GenBank/DDBJ databases">
        <title>Rubrispira sanarue gen. nov., sp., nov., a member of the order Silvanigrellales, isolated from a brackish lake in Hamamatsu Japan.</title>
        <authorList>
            <person name="Maejima Y."/>
            <person name="Iino T."/>
            <person name="Muraguchi Y."/>
            <person name="Fukuda K."/>
            <person name="Nojiri H."/>
            <person name="Ohkuma M."/>
            <person name="Moriuchi R."/>
            <person name="Dohra H."/>
            <person name="Kimbara K."/>
            <person name="Shintani M."/>
        </authorList>
    </citation>
    <scope>NUCLEOTIDE SEQUENCE [LARGE SCALE GENOMIC DNA]</scope>
    <source>
        <strain evidence="11 12">RF1110005</strain>
    </source>
</reference>
<comment type="catalytic activity">
    <reaction evidence="8 9">
        <text>[[Fe-S] cluster scaffold protein carrying a second [4Fe-4S](2+) cluster] + N(6)-octanoyl-L-lysyl-[protein] + 2 oxidized [2Fe-2S]-[ferredoxin] + 2 S-adenosyl-L-methionine + 4 H(+) = [[Fe-S] cluster scaffold protein] + N(6)-[(R)-dihydrolipoyl]-L-lysyl-[protein] + 4 Fe(3+) + 2 hydrogen sulfide + 2 5'-deoxyadenosine + 2 L-methionine + 2 reduced [2Fe-2S]-[ferredoxin]</text>
        <dbReference type="Rhea" id="RHEA:16585"/>
        <dbReference type="Rhea" id="RHEA-COMP:9928"/>
        <dbReference type="Rhea" id="RHEA-COMP:10000"/>
        <dbReference type="Rhea" id="RHEA-COMP:10001"/>
        <dbReference type="Rhea" id="RHEA-COMP:10475"/>
        <dbReference type="Rhea" id="RHEA-COMP:14568"/>
        <dbReference type="Rhea" id="RHEA-COMP:14569"/>
        <dbReference type="ChEBI" id="CHEBI:15378"/>
        <dbReference type="ChEBI" id="CHEBI:17319"/>
        <dbReference type="ChEBI" id="CHEBI:29034"/>
        <dbReference type="ChEBI" id="CHEBI:29919"/>
        <dbReference type="ChEBI" id="CHEBI:33722"/>
        <dbReference type="ChEBI" id="CHEBI:33737"/>
        <dbReference type="ChEBI" id="CHEBI:33738"/>
        <dbReference type="ChEBI" id="CHEBI:57844"/>
        <dbReference type="ChEBI" id="CHEBI:59789"/>
        <dbReference type="ChEBI" id="CHEBI:78809"/>
        <dbReference type="ChEBI" id="CHEBI:83100"/>
        <dbReference type="EC" id="2.8.1.8"/>
    </reaction>
</comment>
<dbReference type="PIRSF" id="PIRSF005963">
    <property type="entry name" value="Lipoyl_synth"/>
    <property type="match status" value="1"/>
</dbReference>
<evidence type="ECO:0000256" key="2">
    <source>
        <dbReference type="ARBA" id="ARBA00022490"/>
    </source>
</evidence>
<sequence length="331" mass="37051">MPEKINLNQNYTPQNLLDSLESRKEIYAKLAALAIEPEIHPKTGRPLKPQWLKVGLTGGEVLFNIKKDLREKKLYTVCEEAKCPNISGCWNTGTATFMILGDVCTRGCRFCHIKTGNPGGLLDKEEPYKVAESIRMMNLNYAVITMVDRDDIPDGGAAHIAETILAIHKENPRTKVEILAGDFRGQIESIEQVVHAGRGLDVFAHNVETVRRLSPRVRDARAKYDQSLKVLENALKIGPKGMYTKSAIMLGLGEDFAEIEETLCDLRQAGTEIITIGQYLQPTTKHLTVKRFVHPEEFEYWKTRAKELGFKAVAAGPLVRSSYKASELFPV</sequence>
<dbReference type="SFLD" id="SFLDS00029">
    <property type="entry name" value="Radical_SAM"/>
    <property type="match status" value="1"/>
</dbReference>
<comment type="pathway">
    <text evidence="9">Protein modification; protein lipoylation via endogenous pathway; protein N(6)-(lipoyl)lysine from octanoyl-[acyl-carrier-protein]: step 2/2.</text>
</comment>
<comment type="function">
    <text evidence="9">Catalyzes the radical-mediated insertion of two sulfur atoms into the C-6 and C-8 positions of the octanoyl moiety bound to the lipoyl domains of lipoate-dependent enzymes, thereby converting the octanoylated domains into lipoylated derivatives.</text>
</comment>
<dbReference type="NCBIfam" id="NF004019">
    <property type="entry name" value="PRK05481.1"/>
    <property type="match status" value="1"/>
</dbReference>
<dbReference type="EMBL" id="AP019368">
    <property type="protein sequence ID" value="BBH52450.1"/>
    <property type="molecule type" value="Genomic_DNA"/>
</dbReference>
<evidence type="ECO:0000256" key="7">
    <source>
        <dbReference type="ARBA" id="ARBA00023014"/>
    </source>
</evidence>
<dbReference type="GO" id="GO:0016992">
    <property type="term" value="F:lipoate synthase activity"/>
    <property type="evidence" value="ECO:0007669"/>
    <property type="project" value="UniProtKB-UniRule"/>
</dbReference>
<evidence type="ECO:0000256" key="8">
    <source>
        <dbReference type="ARBA" id="ARBA00047326"/>
    </source>
</evidence>
<dbReference type="FunFam" id="3.20.20.70:FF:000040">
    <property type="entry name" value="Lipoyl synthase"/>
    <property type="match status" value="1"/>
</dbReference>
<evidence type="ECO:0000313" key="11">
    <source>
        <dbReference type="EMBL" id="BBH52450.1"/>
    </source>
</evidence>
<dbReference type="PANTHER" id="PTHR10949">
    <property type="entry name" value="LIPOYL SYNTHASE"/>
    <property type="match status" value="1"/>
</dbReference>
<evidence type="ECO:0000259" key="10">
    <source>
        <dbReference type="PROSITE" id="PS51918"/>
    </source>
</evidence>
<accession>A0A4P2VL43</accession>
<comment type="subcellular location">
    <subcellularLocation>
        <location evidence="9">Cytoplasm</location>
    </subcellularLocation>
</comment>
<keyword evidence="1 9" id="KW-0004">4Fe-4S</keyword>
<gene>
    <name evidence="9 11" type="primary">lipA</name>
    <name evidence="11" type="ORF">JCM31447_08910</name>
</gene>
<dbReference type="PANTHER" id="PTHR10949:SF0">
    <property type="entry name" value="LIPOYL SYNTHASE, MITOCHONDRIAL"/>
    <property type="match status" value="1"/>
</dbReference>
<dbReference type="SMART" id="SM00729">
    <property type="entry name" value="Elp3"/>
    <property type="match status" value="1"/>
</dbReference>
<dbReference type="Proteomes" id="UP000291236">
    <property type="component" value="Chromosome"/>
</dbReference>
<comment type="cofactor">
    <cofactor evidence="9">
        <name>[4Fe-4S] cluster</name>
        <dbReference type="ChEBI" id="CHEBI:49883"/>
    </cofactor>
    <text evidence="9">Binds 2 [4Fe-4S] clusters per subunit. One cluster is coordinated with 3 cysteines and an exchangeable S-adenosyl-L-methionine.</text>
</comment>
<dbReference type="AlphaFoldDB" id="A0A4P2VL43"/>
<feature type="binding site" evidence="9">
    <location>
        <position position="111"/>
    </location>
    <ligand>
        <name>[4Fe-4S] cluster</name>
        <dbReference type="ChEBI" id="CHEBI:49883"/>
        <label>2</label>
        <note>4Fe-4S-S-AdoMet</note>
    </ligand>
</feature>
<evidence type="ECO:0000256" key="4">
    <source>
        <dbReference type="ARBA" id="ARBA00022691"/>
    </source>
</evidence>
<dbReference type="InterPro" id="IPR013785">
    <property type="entry name" value="Aldolase_TIM"/>
</dbReference>
<name>A0A4P2VL43_FLUSA</name>
<feature type="binding site" evidence="9">
    <location>
        <position position="322"/>
    </location>
    <ligand>
        <name>[4Fe-4S] cluster</name>
        <dbReference type="ChEBI" id="CHEBI:49883"/>
        <label>1</label>
    </ligand>
</feature>
<feature type="binding site" evidence="9">
    <location>
        <position position="104"/>
    </location>
    <ligand>
        <name>[4Fe-4S] cluster</name>
        <dbReference type="ChEBI" id="CHEBI:49883"/>
        <label>2</label>
        <note>4Fe-4S-S-AdoMet</note>
    </ligand>
</feature>